<sequence length="198" mass="21926">MTDNDPVVTTPEPCRTAVASSTTAAEKLSQIKRDAQDTWKAKQHFPADLTTHVAYYQARAALHQMLIDEQEQFRQYIKEGLYGITEDHLAGFQDYALTLTTQYPEMPLAAAIPSLSVRSNPFMGHANTDAPTVQPIQAEDASIWDTKAISIDVIPDFTGNDDVSIVTFIDAIDAHSRMCNWSDHATAQVALAKMKKDQ</sequence>
<keyword evidence="2" id="KW-1185">Reference proteome</keyword>
<organism evidence="1 2">
    <name type="scientific">Paramuricea clavata</name>
    <name type="common">Red gorgonian</name>
    <name type="synonym">Violescent sea-whip</name>
    <dbReference type="NCBI Taxonomy" id="317549"/>
    <lineage>
        <taxon>Eukaryota</taxon>
        <taxon>Metazoa</taxon>
        <taxon>Cnidaria</taxon>
        <taxon>Anthozoa</taxon>
        <taxon>Octocorallia</taxon>
        <taxon>Malacalcyonacea</taxon>
        <taxon>Plexauridae</taxon>
        <taxon>Paramuricea</taxon>
    </lineage>
</organism>
<reference evidence="1" key="1">
    <citation type="submission" date="2020-04" db="EMBL/GenBank/DDBJ databases">
        <authorList>
            <person name="Alioto T."/>
            <person name="Alioto T."/>
            <person name="Gomez Garrido J."/>
        </authorList>
    </citation>
    <scope>NUCLEOTIDE SEQUENCE</scope>
    <source>
        <strain evidence="1">A484AB</strain>
    </source>
</reference>
<feature type="non-terminal residue" evidence="1">
    <location>
        <position position="198"/>
    </location>
</feature>
<accession>A0A6S7KW20</accession>
<evidence type="ECO:0000313" key="2">
    <source>
        <dbReference type="Proteomes" id="UP001152795"/>
    </source>
</evidence>
<evidence type="ECO:0000313" key="1">
    <source>
        <dbReference type="EMBL" id="CAB4045351.1"/>
    </source>
</evidence>
<name>A0A6S7KW20_PARCT</name>
<dbReference type="AlphaFoldDB" id="A0A6S7KW20"/>
<dbReference type="Proteomes" id="UP001152795">
    <property type="component" value="Unassembled WGS sequence"/>
</dbReference>
<proteinExistence type="predicted"/>
<comment type="caution">
    <text evidence="1">The sequence shown here is derived from an EMBL/GenBank/DDBJ whole genome shotgun (WGS) entry which is preliminary data.</text>
</comment>
<dbReference type="EMBL" id="CACRXK020038955">
    <property type="protein sequence ID" value="CAB4045351.1"/>
    <property type="molecule type" value="Genomic_DNA"/>
</dbReference>
<gene>
    <name evidence="1" type="ORF">PACLA_8A024010</name>
</gene>
<protein>
    <submittedName>
        <fullName evidence="1">Uncharacterized protein</fullName>
    </submittedName>
</protein>